<accession>A0AAD5CUI3</accession>
<evidence type="ECO:0000313" key="4">
    <source>
        <dbReference type="Proteomes" id="UP001206925"/>
    </source>
</evidence>
<evidence type="ECO:0000256" key="1">
    <source>
        <dbReference type="SAM" id="Coils"/>
    </source>
</evidence>
<reference evidence="3" key="1">
    <citation type="submission" date="2022-06" db="EMBL/GenBank/DDBJ databases">
        <title>Uncovering the hologenomic basis of an extraordinary plant invasion.</title>
        <authorList>
            <person name="Bieker V.C."/>
            <person name="Martin M.D."/>
            <person name="Gilbert T."/>
            <person name="Hodgins K."/>
            <person name="Battlay P."/>
            <person name="Petersen B."/>
            <person name="Wilson J."/>
        </authorList>
    </citation>
    <scope>NUCLEOTIDE SEQUENCE</scope>
    <source>
        <strain evidence="3">AA19_3_7</strain>
        <tissue evidence="3">Leaf</tissue>
    </source>
</reference>
<evidence type="ECO:0000256" key="2">
    <source>
        <dbReference type="SAM" id="MobiDB-lite"/>
    </source>
</evidence>
<feature type="compositionally biased region" description="Polar residues" evidence="2">
    <location>
        <begin position="16"/>
        <end position="38"/>
    </location>
</feature>
<feature type="non-terminal residue" evidence="3">
    <location>
        <position position="145"/>
    </location>
</feature>
<dbReference type="AlphaFoldDB" id="A0AAD5CUI3"/>
<feature type="non-terminal residue" evidence="3">
    <location>
        <position position="1"/>
    </location>
</feature>
<protein>
    <submittedName>
        <fullName evidence="3">Uncharacterized protein</fullName>
    </submittedName>
</protein>
<evidence type="ECO:0000313" key="3">
    <source>
        <dbReference type="EMBL" id="KAI7747862.1"/>
    </source>
</evidence>
<gene>
    <name evidence="3" type="ORF">M8C21_027434</name>
</gene>
<keyword evidence="4" id="KW-1185">Reference proteome</keyword>
<proteinExistence type="predicted"/>
<feature type="coiled-coil region" evidence="1">
    <location>
        <begin position="63"/>
        <end position="90"/>
    </location>
</feature>
<dbReference type="EMBL" id="JAMZMK010006650">
    <property type="protein sequence ID" value="KAI7747862.1"/>
    <property type="molecule type" value="Genomic_DNA"/>
</dbReference>
<feature type="region of interest" description="Disordered" evidence="2">
    <location>
        <begin position="16"/>
        <end position="39"/>
    </location>
</feature>
<organism evidence="3 4">
    <name type="scientific">Ambrosia artemisiifolia</name>
    <name type="common">Common ragweed</name>
    <dbReference type="NCBI Taxonomy" id="4212"/>
    <lineage>
        <taxon>Eukaryota</taxon>
        <taxon>Viridiplantae</taxon>
        <taxon>Streptophyta</taxon>
        <taxon>Embryophyta</taxon>
        <taxon>Tracheophyta</taxon>
        <taxon>Spermatophyta</taxon>
        <taxon>Magnoliopsida</taxon>
        <taxon>eudicotyledons</taxon>
        <taxon>Gunneridae</taxon>
        <taxon>Pentapetalae</taxon>
        <taxon>asterids</taxon>
        <taxon>campanulids</taxon>
        <taxon>Asterales</taxon>
        <taxon>Asteraceae</taxon>
        <taxon>Asteroideae</taxon>
        <taxon>Heliantheae alliance</taxon>
        <taxon>Heliantheae</taxon>
        <taxon>Ambrosia</taxon>
    </lineage>
</organism>
<sequence>VCMLNKFLSAQPVNMNQTECSSGSDSSNKGTRNGNTEANALAPMRNKHDTIVKEDQKKPGLRHELLYHAIEDVQAELERVQEARQNIEGRFEQFQVFNKNVNKSGPTKWHGEKVEFFLPIVAVLSKYVGNQICRNFVETLETRLV</sequence>
<name>A0AAD5CUI3_AMBAR</name>
<keyword evidence="1" id="KW-0175">Coiled coil</keyword>
<dbReference type="Proteomes" id="UP001206925">
    <property type="component" value="Unassembled WGS sequence"/>
</dbReference>
<comment type="caution">
    <text evidence="3">The sequence shown here is derived from an EMBL/GenBank/DDBJ whole genome shotgun (WGS) entry which is preliminary data.</text>
</comment>